<evidence type="ECO:0000313" key="4">
    <source>
        <dbReference type="Proteomes" id="UP000472839"/>
    </source>
</evidence>
<proteinExistence type="predicted"/>
<organism evidence="1 4">
    <name type="scientific">Poseidonibacter ostreae</name>
    <dbReference type="NCBI Taxonomy" id="2654171"/>
    <lineage>
        <taxon>Bacteria</taxon>
        <taxon>Pseudomonadati</taxon>
        <taxon>Campylobacterota</taxon>
        <taxon>Epsilonproteobacteria</taxon>
        <taxon>Campylobacterales</taxon>
        <taxon>Arcobacteraceae</taxon>
        <taxon>Poseidonibacter</taxon>
    </lineage>
</organism>
<protein>
    <submittedName>
        <fullName evidence="1">Uncharacterized protein</fullName>
    </submittedName>
</protein>
<dbReference type="AlphaFoldDB" id="A0A6L4WNM1"/>
<sequence>MKKSFSLLITIFLLSIFSYLAVSILETKSLRNTNLQNQYLYLQAKNHKNFLKSYINSIDLSDINHLSIEDEFFEIYAIIKKSTNFFEINLHIKSKKFNISIYEKLTKQLNFKE</sequence>
<dbReference type="RefSeq" id="WP_152191992.1">
    <property type="nucleotide sequence ID" value="NZ_WFKI01000057.1"/>
</dbReference>
<evidence type="ECO:0000313" key="3">
    <source>
        <dbReference type="Proteomes" id="UP000461010"/>
    </source>
</evidence>
<name>A0A6L4WNM1_9BACT</name>
<dbReference type="Proteomes" id="UP000472839">
    <property type="component" value="Unassembled WGS sequence"/>
</dbReference>
<comment type="caution">
    <text evidence="1">The sequence shown here is derived from an EMBL/GenBank/DDBJ whole genome shotgun (WGS) entry which is preliminary data.</text>
</comment>
<keyword evidence="3" id="KW-1185">Reference proteome</keyword>
<dbReference type="EMBL" id="WFKJ01000060">
    <property type="protein sequence ID" value="KAB7887618.1"/>
    <property type="molecule type" value="Genomic_DNA"/>
</dbReference>
<accession>A0A6L4WNM1</accession>
<dbReference type="EMBL" id="WFKK01000064">
    <property type="protein sequence ID" value="KAB7885142.1"/>
    <property type="molecule type" value="Genomic_DNA"/>
</dbReference>
<reference evidence="3 4" key="1">
    <citation type="submission" date="2019-10" db="EMBL/GenBank/DDBJ databases">
        <title>Poseidonibacter ostreae sp. nov., isolated from the gut of the Ostrea denselamellosa.</title>
        <authorList>
            <person name="Choi A."/>
        </authorList>
    </citation>
    <scope>NUCLEOTIDE SEQUENCE [LARGE SCALE GENOMIC DNA]</scope>
    <source>
        <strain evidence="1 4">SJOD-M-33</strain>
        <strain evidence="2 3">SJOD-M-5</strain>
    </source>
</reference>
<dbReference type="Proteomes" id="UP000461010">
    <property type="component" value="Unassembled WGS sequence"/>
</dbReference>
<evidence type="ECO:0000313" key="2">
    <source>
        <dbReference type="EMBL" id="KAB7887618.1"/>
    </source>
</evidence>
<gene>
    <name evidence="2" type="ORF">GBG18_13805</name>
    <name evidence="1" type="ORF">GBG19_14680</name>
</gene>
<evidence type="ECO:0000313" key="1">
    <source>
        <dbReference type="EMBL" id="KAB7885142.1"/>
    </source>
</evidence>